<dbReference type="Pfam" id="PF00296">
    <property type="entry name" value="Bac_luciferase"/>
    <property type="match status" value="1"/>
</dbReference>
<dbReference type="EMBL" id="BMMK01000008">
    <property type="protein sequence ID" value="GGM51191.1"/>
    <property type="molecule type" value="Genomic_DNA"/>
</dbReference>
<keyword evidence="1" id="KW-0560">Oxidoreductase</keyword>
<dbReference type="InterPro" id="IPR024011">
    <property type="entry name" value="Biosynth_lucif-like_mOase_dom"/>
</dbReference>
<dbReference type="PANTHER" id="PTHR30137:SF8">
    <property type="entry name" value="BLR5498 PROTEIN"/>
    <property type="match status" value="1"/>
</dbReference>
<feature type="domain" description="Luciferase-like" evidence="3">
    <location>
        <begin position="7"/>
        <end position="309"/>
    </location>
</feature>
<protein>
    <submittedName>
        <fullName evidence="4">Siderophore biosynthesis protein</fullName>
    </submittedName>
</protein>
<dbReference type="RefSeq" id="WP_189056698.1">
    <property type="nucleotide sequence ID" value="NZ_BMMK01000008.1"/>
</dbReference>
<dbReference type="PANTHER" id="PTHR30137">
    <property type="entry name" value="LUCIFERASE-LIKE MONOOXYGENASE"/>
    <property type="match status" value="1"/>
</dbReference>
<dbReference type="GO" id="GO:0016705">
    <property type="term" value="F:oxidoreductase activity, acting on paired donors, with incorporation or reduction of molecular oxygen"/>
    <property type="evidence" value="ECO:0007669"/>
    <property type="project" value="InterPro"/>
</dbReference>
<proteinExistence type="predicted"/>
<gene>
    <name evidence="4" type="ORF">GCM10012275_22650</name>
</gene>
<dbReference type="InterPro" id="IPR050766">
    <property type="entry name" value="Bact_Lucif_Oxidored"/>
</dbReference>
<keyword evidence="5" id="KW-1185">Reference proteome</keyword>
<dbReference type="InterPro" id="IPR036661">
    <property type="entry name" value="Luciferase-like_sf"/>
</dbReference>
<evidence type="ECO:0000256" key="1">
    <source>
        <dbReference type="ARBA" id="ARBA00023002"/>
    </source>
</evidence>
<reference evidence="4" key="1">
    <citation type="journal article" date="2014" name="Int. J. Syst. Evol. Microbiol.">
        <title>Complete genome sequence of Corynebacterium casei LMG S-19264T (=DSM 44701T), isolated from a smear-ripened cheese.</title>
        <authorList>
            <consortium name="US DOE Joint Genome Institute (JGI-PGF)"/>
            <person name="Walter F."/>
            <person name="Albersmeier A."/>
            <person name="Kalinowski J."/>
            <person name="Ruckert C."/>
        </authorList>
    </citation>
    <scope>NUCLEOTIDE SEQUENCE</scope>
    <source>
        <strain evidence="4">CGMCC 4.5737</strain>
    </source>
</reference>
<dbReference type="AlphaFoldDB" id="A0A8J3CAL0"/>
<dbReference type="Gene3D" id="3.20.20.30">
    <property type="entry name" value="Luciferase-like domain"/>
    <property type="match status" value="1"/>
</dbReference>
<evidence type="ECO:0000256" key="2">
    <source>
        <dbReference type="ARBA" id="ARBA00023033"/>
    </source>
</evidence>
<dbReference type="NCBIfam" id="TIGR04020">
    <property type="entry name" value="seco_metab_LLM"/>
    <property type="match status" value="1"/>
</dbReference>
<name>A0A8J3CAL0_9PSEU</name>
<evidence type="ECO:0000259" key="3">
    <source>
        <dbReference type="Pfam" id="PF00296"/>
    </source>
</evidence>
<keyword evidence="2" id="KW-0503">Monooxygenase</keyword>
<dbReference type="GO" id="GO:0004497">
    <property type="term" value="F:monooxygenase activity"/>
    <property type="evidence" value="ECO:0007669"/>
    <property type="project" value="UniProtKB-KW"/>
</dbReference>
<dbReference type="GO" id="GO:0005829">
    <property type="term" value="C:cytosol"/>
    <property type="evidence" value="ECO:0007669"/>
    <property type="project" value="TreeGrafter"/>
</dbReference>
<organism evidence="4 5">
    <name type="scientific">Longimycelium tulufanense</name>
    <dbReference type="NCBI Taxonomy" id="907463"/>
    <lineage>
        <taxon>Bacteria</taxon>
        <taxon>Bacillati</taxon>
        <taxon>Actinomycetota</taxon>
        <taxon>Actinomycetes</taxon>
        <taxon>Pseudonocardiales</taxon>
        <taxon>Pseudonocardiaceae</taxon>
        <taxon>Longimycelium</taxon>
    </lineage>
</organism>
<accession>A0A8J3CAL0</accession>
<evidence type="ECO:0000313" key="5">
    <source>
        <dbReference type="Proteomes" id="UP000637578"/>
    </source>
</evidence>
<sequence length="340" mass="38450">MDFSLLYFANREVTDPPEEYDLLVETARFADEHEFTALWLPERHFHPFGGAYPNPALAAAALASTTRRIRLRAGSVVLPLHDPLTVVEDWSFVDNLSRGRVDLALATGWNANDFVLAPDRYDDRRHHTLDGVSVICDLWKGKKLNRRNGYGDDVEILTYPRPMQQELNVWLTCTANPASFEQAGARGLNVLTGLLFQSVDALRPKITAYRSARERHGHDPATGRVTLMVHTFVGESDEAARKVVYKPFRDYLSSSIDLWQHECRNLGEVDRERMLDFAFERYFRTAALFGSVSTCVDFVHKLTEIGVDEVASLVDFGVAGETVLAALPRLDQVRQQVQNR</sequence>
<dbReference type="InterPro" id="IPR011251">
    <property type="entry name" value="Luciferase-like_dom"/>
</dbReference>
<dbReference type="SUPFAM" id="SSF51679">
    <property type="entry name" value="Bacterial luciferase-like"/>
    <property type="match status" value="1"/>
</dbReference>
<reference evidence="4" key="2">
    <citation type="submission" date="2020-09" db="EMBL/GenBank/DDBJ databases">
        <authorList>
            <person name="Sun Q."/>
            <person name="Zhou Y."/>
        </authorList>
    </citation>
    <scope>NUCLEOTIDE SEQUENCE</scope>
    <source>
        <strain evidence="4">CGMCC 4.5737</strain>
    </source>
</reference>
<dbReference type="Proteomes" id="UP000637578">
    <property type="component" value="Unassembled WGS sequence"/>
</dbReference>
<comment type="caution">
    <text evidence="4">The sequence shown here is derived from an EMBL/GenBank/DDBJ whole genome shotgun (WGS) entry which is preliminary data.</text>
</comment>
<evidence type="ECO:0000313" key="4">
    <source>
        <dbReference type="EMBL" id="GGM51191.1"/>
    </source>
</evidence>